<dbReference type="SUPFAM" id="SSF57424">
    <property type="entry name" value="LDL receptor-like module"/>
    <property type="match status" value="1"/>
</dbReference>
<dbReference type="EMBL" id="JBJQND010000012">
    <property type="protein sequence ID" value="KAL3860125.1"/>
    <property type="molecule type" value="Genomic_DNA"/>
</dbReference>
<gene>
    <name evidence="3" type="ORF">ACJMK2_010290</name>
</gene>
<keyword evidence="2" id="KW-0472">Membrane</keyword>
<feature type="transmembrane region" description="Helical" evidence="2">
    <location>
        <begin position="113"/>
        <end position="134"/>
    </location>
</feature>
<keyword evidence="2" id="KW-0812">Transmembrane</keyword>
<evidence type="ECO:0000313" key="4">
    <source>
        <dbReference type="Proteomes" id="UP001634394"/>
    </source>
</evidence>
<keyword evidence="4" id="KW-1185">Reference proteome</keyword>
<comment type="caution">
    <text evidence="3">The sequence shown here is derived from an EMBL/GenBank/DDBJ whole genome shotgun (WGS) entry which is preliminary data.</text>
</comment>
<reference evidence="3 4" key="1">
    <citation type="submission" date="2024-11" db="EMBL/GenBank/DDBJ databases">
        <title>Chromosome-level genome assembly of the freshwater bivalve Anodonta woodiana.</title>
        <authorList>
            <person name="Chen X."/>
        </authorList>
    </citation>
    <scope>NUCLEOTIDE SEQUENCE [LARGE SCALE GENOMIC DNA]</scope>
    <source>
        <strain evidence="3">MN2024</strain>
        <tissue evidence="3">Gills</tissue>
    </source>
</reference>
<dbReference type="CDD" id="cd00112">
    <property type="entry name" value="LDLa"/>
    <property type="match status" value="1"/>
</dbReference>
<keyword evidence="1" id="KW-1015">Disulfide bond</keyword>
<accession>A0ABD3VHY6</accession>
<protein>
    <submittedName>
        <fullName evidence="3">Uncharacterized protein</fullName>
    </submittedName>
</protein>
<sequence>MERYQHQPYLGIKSSSPSANAESSFRCSNGIFIDPRLPRASENWGQPPWYLCDGQKHCRDGSDERKDICSVRKSDVRDLLKECGTDLQNASTFLVWKDEMDCSKEISDSRFEYQTSVIIVVCSVTFVILGFIVFMRSEGIRRKDTKYKESTGSNQQTKFQNLMTEDEETEYFIVSL</sequence>
<dbReference type="InterPro" id="IPR002172">
    <property type="entry name" value="LDrepeatLR_classA_rpt"/>
</dbReference>
<evidence type="ECO:0000256" key="1">
    <source>
        <dbReference type="ARBA" id="ARBA00023157"/>
    </source>
</evidence>
<evidence type="ECO:0000313" key="3">
    <source>
        <dbReference type="EMBL" id="KAL3860125.1"/>
    </source>
</evidence>
<dbReference type="AlphaFoldDB" id="A0ABD3VHY6"/>
<proteinExistence type="predicted"/>
<dbReference type="InterPro" id="IPR036055">
    <property type="entry name" value="LDL_receptor-like_sf"/>
</dbReference>
<name>A0ABD3VHY6_SINWO</name>
<dbReference type="Proteomes" id="UP001634394">
    <property type="component" value="Unassembled WGS sequence"/>
</dbReference>
<organism evidence="3 4">
    <name type="scientific">Sinanodonta woodiana</name>
    <name type="common">Chinese pond mussel</name>
    <name type="synonym">Anodonta woodiana</name>
    <dbReference type="NCBI Taxonomy" id="1069815"/>
    <lineage>
        <taxon>Eukaryota</taxon>
        <taxon>Metazoa</taxon>
        <taxon>Spiralia</taxon>
        <taxon>Lophotrochozoa</taxon>
        <taxon>Mollusca</taxon>
        <taxon>Bivalvia</taxon>
        <taxon>Autobranchia</taxon>
        <taxon>Heteroconchia</taxon>
        <taxon>Palaeoheterodonta</taxon>
        <taxon>Unionida</taxon>
        <taxon>Unionoidea</taxon>
        <taxon>Unionidae</taxon>
        <taxon>Unioninae</taxon>
        <taxon>Sinanodonta</taxon>
    </lineage>
</organism>
<keyword evidence="2" id="KW-1133">Transmembrane helix</keyword>
<evidence type="ECO:0000256" key="2">
    <source>
        <dbReference type="SAM" id="Phobius"/>
    </source>
</evidence>
<dbReference type="Gene3D" id="4.10.400.10">
    <property type="entry name" value="Low-density Lipoprotein Receptor"/>
    <property type="match status" value="1"/>
</dbReference>